<sequence length="120" mass="12856">MDATRGRHAADVWFPGGNDAGATTIHGAAEVQRQMTATLEQQQQSSQQQTTDTSAPDSREYQADGIAMPKSFGKKDDDIGDYMISAKLYFESKNIKDGADAPQQRPLSLLVANLKGPAGA</sequence>
<feature type="compositionally biased region" description="Low complexity" evidence="1">
    <location>
        <begin position="41"/>
        <end position="54"/>
    </location>
</feature>
<dbReference type="Proteomes" id="UP000198211">
    <property type="component" value="Unassembled WGS sequence"/>
</dbReference>
<proteinExistence type="predicted"/>
<reference evidence="3" key="1">
    <citation type="submission" date="2017-03" db="EMBL/GenBank/DDBJ databases">
        <title>Phytopthora megakarya and P. palmivora, two closely related causual agents of cacao black pod achieved similar genome size and gene model numbers by different mechanisms.</title>
        <authorList>
            <person name="Ali S."/>
            <person name="Shao J."/>
            <person name="Larry D.J."/>
            <person name="Kronmiller B."/>
            <person name="Shen D."/>
            <person name="Strem M.D."/>
            <person name="Melnick R.L."/>
            <person name="Guiltinan M.J."/>
            <person name="Tyler B.M."/>
            <person name="Meinhardt L.W."/>
            <person name="Bailey B.A."/>
        </authorList>
    </citation>
    <scope>NUCLEOTIDE SEQUENCE [LARGE SCALE GENOMIC DNA]</scope>
    <source>
        <strain evidence="3">zdho120</strain>
    </source>
</reference>
<gene>
    <name evidence="2" type="ORF">PHMEG_00013966</name>
</gene>
<keyword evidence="3" id="KW-1185">Reference proteome</keyword>
<evidence type="ECO:0000313" key="2">
    <source>
        <dbReference type="EMBL" id="OWZ12814.1"/>
    </source>
</evidence>
<evidence type="ECO:0000256" key="1">
    <source>
        <dbReference type="SAM" id="MobiDB-lite"/>
    </source>
</evidence>
<feature type="region of interest" description="Disordered" evidence="1">
    <location>
        <begin position="35"/>
        <end position="77"/>
    </location>
</feature>
<feature type="region of interest" description="Disordered" evidence="1">
    <location>
        <begin position="1"/>
        <end position="23"/>
    </location>
</feature>
<dbReference type="EMBL" id="NBNE01001743">
    <property type="protein sequence ID" value="OWZ12814.1"/>
    <property type="molecule type" value="Genomic_DNA"/>
</dbReference>
<dbReference type="OrthoDB" id="113887at2759"/>
<feature type="compositionally biased region" description="Basic and acidic residues" evidence="1">
    <location>
        <begin position="1"/>
        <end position="10"/>
    </location>
</feature>
<organism evidence="2 3">
    <name type="scientific">Phytophthora megakarya</name>
    <dbReference type="NCBI Taxonomy" id="4795"/>
    <lineage>
        <taxon>Eukaryota</taxon>
        <taxon>Sar</taxon>
        <taxon>Stramenopiles</taxon>
        <taxon>Oomycota</taxon>
        <taxon>Peronosporomycetes</taxon>
        <taxon>Peronosporales</taxon>
        <taxon>Peronosporaceae</taxon>
        <taxon>Phytophthora</taxon>
    </lineage>
</organism>
<name>A0A225W621_9STRA</name>
<protein>
    <submittedName>
        <fullName evidence="2">Uncharacterized protein</fullName>
    </submittedName>
</protein>
<comment type="caution">
    <text evidence="2">The sequence shown here is derived from an EMBL/GenBank/DDBJ whole genome shotgun (WGS) entry which is preliminary data.</text>
</comment>
<evidence type="ECO:0000313" key="3">
    <source>
        <dbReference type="Proteomes" id="UP000198211"/>
    </source>
</evidence>
<dbReference type="AlphaFoldDB" id="A0A225W621"/>
<accession>A0A225W621</accession>